<proteinExistence type="inferred from homology"/>
<evidence type="ECO:0000256" key="7">
    <source>
        <dbReference type="RuleBase" id="RU003942"/>
    </source>
</evidence>
<sequence length="115" mass="12422">MNRHWLSVIIGGVVEVLWVSGLKHSDNALEWILTVIAIIASFILIINASNHLPVGTVYAVFTGLGTAGTVVAEMLFFGEPFRWSKSLLILVLLAGVIGLKLVTDKDGKGQKEANH</sequence>
<evidence type="ECO:0000256" key="6">
    <source>
        <dbReference type="ARBA" id="ARBA00023136"/>
    </source>
</evidence>
<comment type="similarity">
    <text evidence="7">Belongs to the drug/metabolite transporter (DMT) superfamily. Small multidrug resistance (SMR) (TC 2.A.7.1) family.</text>
</comment>
<keyword evidence="10" id="KW-1185">Reference proteome</keyword>
<dbReference type="PANTHER" id="PTHR30561:SF7">
    <property type="entry name" value="GUANIDINIUM EFFLUX SYSTEM SUBUNIT GDNC-RELATED"/>
    <property type="match status" value="1"/>
</dbReference>
<dbReference type="STRING" id="297318.BK138_28660"/>
<keyword evidence="6 8" id="KW-0472">Membrane</keyword>
<name>A0A1R1EEJ6_9BACL</name>
<dbReference type="PANTHER" id="PTHR30561">
    <property type="entry name" value="SMR FAMILY PROTON-DEPENDENT DRUG EFFLUX TRANSPORTER SUGE"/>
    <property type="match status" value="1"/>
</dbReference>
<feature type="transmembrane region" description="Helical" evidence="8">
    <location>
        <begin position="58"/>
        <end position="77"/>
    </location>
</feature>
<dbReference type="Proteomes" id="UP000187172">
    <property type="component" value="Unassembled WGS sequence"/>
</dbReference>
<dbReference type="SUPFAM" id="SSF103481">
    <property type="entry name" value="Multidrug resistance efflux transporter EmrE"/>
    <property type="match status" value="1"/>
</dbReference>
<dbReference type="InterPro" id="IPR037185">
    <property type="entry name" value="EmrE-like"/>
</dbReference>
<protein>
    <submittedName>
        <fullName evidence="9">QacE family quaternary ammonium compound efflux SMR transporter</fullName>
    </submittedName>
</protein>
<dbReference type="GO" id="GO:0005886">
    <property type="term" value="C:plasma membrane"/>
    <property type="evidence" value="ECO:0007669"/>
    <property type="project" value="UniProtKB-SubCell"/>
</dbReference>
<organism evidence="9 10">
    <name type="scientific">Paenibacillus rhizosphaerae</name>
    <dbReference type="NCBI Taxonomy" id="297318"/>
    <lineage>
        <taxon>Bacteria</taxon>
        <taxon>Bacillati</taxon>
        <taxon>Bacillota</taxon>
        <taxon>Bacilli</taxon>
        <taxon>Bacillales</taxon>
        <taxon>Paenibacillaceae</taxon>
        <taxon>Paenibacillus</taxon>
    </lineage>
</organism>
<dbReference type="Pfam" id="PF00893">
    <property type="entry name" value="Multi_Drug_Res"/>
    <property type="match status" value="1"/>
</dbReference>
<dbReference type="AlphaFoldDB" id="A0A1R1EEJ6"/>
<dbReference type="EMBL" id="MRTP01000012">
    <property type="protein sequence ID" value="OMF50254.1"/>
    <property type="molecule type" value="Genomic_DNA"/>
</dbReference>
<evidence type="ECO:0000256" key="2">
    <source>
        <dbReference type="ARBA" id="ARBA00022448"/>
    </source>
</evidence>
<feature type="transmembrane region" description="Helical" evidence="8">
    <location>
        <begin position="5"/>
        <end position="22"/>
    </location>
</feature>
<accession>A0A1R1EEJ6</accession>
<comment type="caution">
    <text evidence="9">The sequence shown here is derived from an EMBL/GenBank/DDBJ whole genome shotgun (WGS) entry which is preliminary data.</text>
</comment>
<feature type="transmembrane region" description="Helical" evidence="8">
    <location>
        <begin position="28"/>
        <end position="46"/>
    </location>
</feature>
<dbReference type="InterPro" id="IPR000390">
    <property type="entry name" value="Small_drug/metabolite_transptr"/>
</dbReference>
<keyword evidence="3" id="KW-1003">Cell membrane</keyword>
<feature type="transmembrane region" description="Helical" evidence="8">
    <location>
        <begin position="83"/>
        <end position="102"/>
    </location>
</feature>
<keyword evidence="2" id="KW-0813">Transport</keyword>
<keyword evidence="4 7" id="KW-0812">Transmembrane</keyword>
<comment type="subcellular location">
    <subcellularLocation>
        <location evidence="1 7">Cell membrane</location>
        <topology evidence="1 7">Multi-pass membrane protein</topology>
    </subcellularLocation>
</comment>
<evidence type="ECO:0000256" key="4">
    <source>
        <dbReference type="ARBA" id="ARBA00022692"/>
    </source>
</evidence>
<dbReference type="GO" id="GO:0022857">
    <property type="term" value="F:transmembrane transporter activity"/>
    <property type="evidence" value="ECO:0007669"/>
    <property type="project" value="InterPro"/>
</dbReference>
<dbReference type="FunFam" id="1.10.3730.20:FF:000001">
    <property type="entry name" value="Quaternary ammonium compound resistance transporter SugE"/>
    <property type="match status" value="1"/>
</dbReference>
<evidence type="ECO:0000256" key="1">
    <source>
        <dbReference type="ARBA" id="ARBA00004651"/>
    </source>
</evidence>
<evidence type="ECO:0000256" key="8">
    <source>
        <dbReference type="SAM" id="Phobius"/>
    </source>
</evidence>
<dbReference type="RefSeq" id="WP_076174740.1">
    <property type="nucleotide sequence ID" value="NZ_MRTP01000012.1"/>
</dbReference>
<dbReference type="Gene3D" id="1.10.3730.20">
    <property type="match status" value="1"/>
</dbReference>
<evidence type="ECO:0000313" key="9">
    <source>
        <dbReference type="EMBL" id="OMF50254.1"/>
    </source>
</evidence>
<gene>
    <name evidence="9" type="ORF">BK138_28660</name>
</gene>
<keyword evidence="5 8" id="KW-1133">Transmembrane helix</keyword>
<evidence type="ECO:0000313" key="10">
    <source>
        <dbReference type="Proteomes" id="UP000187172"/>
    </source>
</evidence>
<dbReference type="InterPro" id="IPR045324">
    <property type="entry name" value="Small_multidrug_res"/>
</dbReference>
<reference evidence="9 10" key="1">
    <citation type="submission" date="2016-11" db="EMBL/GenBank/DDBJ databases">
        <title>Paenibacillus species isolates.</title>
        <authorList>
            <person name="Beno S.M."/>
        </authorList>
    </citation>
    <scope>NUCLEOTIDE SEQUENCE [LARGE SCALE GENOMIC DNA]</scope>
    <source>
        <strain evidence="9 10">FSL R5-0378</strain>
    </source>
</reference>
<evidence type="ECO:0000256" key="3">
    <source>
        <dbReference type="ARBA" id="ARBA00022475"/>
    </source>
</evidence>
<evidence type="ECO:0000256" key="5">
    <source>
        <dbReference type="ARBA" id="ARBA00022989"/>
    </source>
</evidence>